<accession>A0ABU0IA95</accession>
<keyword evidence="2 3" id="KW-0975">Bacterial flagellum</keyword>
<protein>
    <recommendedName>
        <fullName evidence="3">Flagellin</fullName>
    </recommendedName>
</protein>
<evidence type="ECO:0000256" key="3">
    <source>
        <dbReference type="RuleBase" id="RU362073"/>
    </source>
</evidence>
<keyword evidence="3" id="KW-0964">Secreted</keyword>
<dbReference type="Pfam" id="PF00669">
    <property type="entry name" value="Flagellin_N"/>
    <property type="match status" value="1"/>
</dbReference>
<gene>
    <name evidence="6" type="ORF">QO005_001471</name>
</gene>
<dbReference type="PRINTS" id="PR00207">
    <property type="entry name" value="FLAGELLIN"/>
</dbReference>
<sequence>MVSKNTNVSAYVALGSLRNTVASRDQSEARVNTGYRVATAADDAAYWSIATTMRSDNRSLKAVEDALSMAAGVLDTAFQGMSSATDIMSRMTSRLVMAREPGVDRDKINTELAEMKDELRNIAESSSFSGENWLQRSDRNDPGKRSLVSSFQRDNNGYLSVDTIDYDIDGQAGTTNVNYMIDDKGGDEGILTGPGFANALGASKTWVLFNGTNAGTSYDEIKLSSTTTNQELDEMIKVVDAMTERMTDVATELGAKANRVETQHEFAKDLQSSITTGVGGMVDTNMNEESSRLKALQAKEQLGIKSLSIVNSSTQSLLQLM</sequence>
<dbReference type="Proteomes" id="UP001235269">
    <property type="component" value="Unassembled WGS sequence"/>
</dbReference>
<reference evidence="6 7" key="1">
    <citation type="submission" date="2023-07" db="EMBL/GenBank/DDBJ databases">
        <title>Genomic Encyclopedia of Type Strains, Phase IV (KMG-IV): sequencing the most valuable type-strain genomes for metagenomic binning, comparative biology and taxonomic classification.</title>
        <authorList>
            <person name="Goeker M."/>
        </authorList>
    </citation>
    <scope>NUCLEOTIDE SEQUENCE [LARGE SCALE GENOMIC DNA]</scope>
    <source>
        <strain evidence="6 7">DSM 100301</strain>
    </source>
</reference>
<evidence type="ECO:0000256" key="2">
    <source>
        <dbReference type="ARBA" id="ARBA00023143"/>
    </source>
</evidence>
<dbReference type="Gene3D" id="1.20.1330.10">
    <property type="entry name" value="f41 fragment of flagellin, N-terminal domain"/>
    <property type="match status" value="1"/>
</dbReference>
<feature type="domain" description="Flagellin C-terminal" evidence="5">
    <location>
        <begin position="236"/>
        <end position="321"/>
    </location>
</feature>
<keyword evidence="6" id="KW-0966">Cell projection</keyword>
<dbReference type="PANTHER" id="PTHR42792">
    <property type="entry name" value="FLAGELLIN"/>
    <property type="match status" value="1"/>
</dbReference>
<proteinExistence type="inferred from homology"/>
<dbReference type="PANTHER" id="PTHR42792:SF2">
    <property type="entry name" value="FLAGELLIN"/>
    <property type="match status" value="1"/>
</dbReference>
<dbReference type="InterPro" id="IPR001492">
    <property type="entry name" value="Flagellin"/>
</dbReference>
<evidence type="ECO:0000313" key="7">
    <source>
        <dbReference type="Proteomes" id="UP001235269"/>
    </source>
</evidence>
<dbReference type="InterPro" id="IPR046358">
    <property type="entry name" value="Flagellin_C"/>
</dbReference>
<keyword evidence="6" id="KW-0282">Flagellum</keyword>
<dbReference type="RefSeq" id="WP_307157329.1">
    <property type="nucleotide sequence ID" value="NZ_JAUSWH010000003.1"/>
</dbReference>
<comment type="similarity">
    <text evidence="1 3">Belongs to the bacterial flagellin family.</text>
</comment>
<comment type="subcellular location">
    <subcellularLocation>
        <location evidence="3">Secreted</location>
    </subcellularLocation>
    <subcellularLocation>
        <location evidence="3">Bacterial flagellum</location>
    </subcellularLocation>
</comment>
<dbReference type="SUPFAM" id="SSF64518">
    <property type="entry name" value="Phase 1 flagellin"/>
    <property type="match status" value="1"/>
</dbReference>
<feature type="domain" description="Flagellin N-terminal" evidence="4">
    <location>
        <begin position="5"/>
        <end position="136"/>
    </location>
</feature>
<dbReference type="InterPro" id="IPR001029">
    <property type="entry name" value="Flagellin_N"/>
</dbReference>
<name>A0ABU0IA95_9HYPH</name>
<keyword evidence="6" id="KW-0969">Cilium</keyword>
<evidence type="ECO:0000259" key="5">
    <source>
        <dbReference type="Pfam" id="PF00700"/>
    </source>
</evidence>
<dbReference type="EMBL" id="JAUSWH010000003">
    <property type="protein sequence ID" value="MDQ0455141.1"/>
    <property type="molecule type" value="Genomic_DNA"/>
</dbReference>
<comment type="caution">
    <text evidence="6">The sequence shown here is derived from an EMBL/GenBank/DDBJ whole genome shotgun (WGS) entry which is preliminary data.</text>
</comment>
<evidence type="ECO:0000259" key="4">
    <source>
        <dbReference type="Pfam" id="PF00669"/>
    </source>
</evidence>
<organism evidence="6 7">
    <name type="scientific">Rhizobium paknamense</name>
    <dbReference type="NCBI Taxonomy" id="1206817"/>
    <lineage>
        <taxon>Bacteria</taxon>
        <taxon>Pseudomonadati</taxon>
        <taxon>Pseudomonadota</taxon>
        <taxon>Alphaproteobacteria</taxon>
        <taxon>Hyphomicrobiales</taxon>
        <taxon>Rhizobiaceae</taxon>
        <taxon>Rhizobium/Agrobacterium group</taxon>
        <taxon>Rhizobium</taxon>
    </lineage>
</organism>
<evidence type="ECO:0000313" key="6">
    <source>
        <dbReference type="EMBL" id="MDQ0455141.1"/>
    </source>
</evidence>
<comment type="function">
    <text evidence="3">Flagellin is the subunit protein which polymerizes to form the filaments of bacterial flagella.</text>
</comment>
<evidence type="ECO:0000256" key="1">
    <source>
        <dbReference type="ARBA" id="ARBA00005709"/>
    </source>
</evidence>
<keyword evidence="7" id="KW-1185">Reference proteome</keyword>
<dbReference type="Pfam" id="PF00700">
    <property type="entry name" value="Flagellin_C"/>
    <property type="match status" value="1"/>
</dbReference>